<protein>
    <recommendedName>
        <fullName evidence="3">Disease resistance R13L4/SHOC-2-like LRR domain-containing protein</fullName>
    </recommendedName>
</protein>
<dbReference type="Proteomes" id="UP000019116">
    <property type="component" value="Chromosome 7B"/>
</dbReference>
<accession>A0A3B6SPZ3</accession>
<keyword evidence="1" id="KW-0677">Repeat</keyword>
<evidence type="ECO:0000313" key="5">
    <source>
        <dbReference type="Proteomes" id="UP000019116"/>
    </source>
</evidence>
<feature type="compositionally biased region" description="Low complexity" evidence="2">
    <location>
        <begin position="294"/>
        <end position="304"/>
    </location>
</feature>
<sequence length="312" mass="34726">MNFDLHMNSVDNLTGLSELRNLRSLNFCCDHAEHTTSQHGIHMDIFWCSVAKLLCCNLRNPGSASNIFCPPSVELASLITSNSESNLMELHVAATWMFPRVPIWTGQFQKLSTLGICVEKMMPVDFDLLAGLPNLLHLWLWIRKSPEMRIIIHGGAMAFKLLKYLRITCFAPCLTFMAGAVSELQTLELDIHEDGGERHGPSTIQGVEHLSRLRQVDVYIHFEGADTESQRRAADAEAILKNVISVYPGHPSINIRPTDNRNSLCKIHELSSDTSDRDEEAERQGNDPVDRSAEAATHAPAAVADGSTRNSR</sequence>
<dbReference type="AlphaFoldDB" id="A0A3B6SPZ3"/>
<keyword evidence="5" id="KW-1185">Reference proteome</keyword>
<evidence type="ECO:0000259" key="3">
    <source>
        <dbReference type="Pfam" id="PF23598"/>
    </source>
</evidence>
<dbReference type="STRING" id="4565.A0A3B6SPZ3"/>
<dbReference type="Gramene" id="TraesCS7B03G1242400.2">
    <property type="protein sequence ID" value="TraesCS7B03G1242400.2.CDS"/>
    <property type="gene ID" value="TraesCS7B03G1242400"/>
</dbReference>
<proteinExistence type="predicted"/>
<feature type="compositionally biased region" description="Basic and acidic residues" evidence="2">
    <location>
        <begin position="269"/>
        <end position="293"/>
    </location>
</feature>
<dbReference type="EnsemblPlants" id="TraesCS7B02G460300.2">
    <property type="protein sequence ID" value="TraesCS7B02G460300.2"/>
    <property type="gene ID" value="TraesCS7B02G460300"/>
</dbReference>
<evidence type="ECO:0000256" key="2">
    <source>
        <dbReference type="SAM" id="MobiDB-lite"/>
    </source>
</evidence>
<reference evidence="4" key="2">
    <citation type="submission" date="2018-10" db="UniProtKB">
        <authorList>
            <consortium name="EnsemblPlants"/>
        </authorList>
    </citation>
    <scope>IDENTIFICATION</scope>
</reference>
<organism evidence="4">
    <name type="scientific">Triticum aestivum</name>
    <name type="common">Wheat</name>
    <dbReference type="NCBI Taxonomy" id="4565"/>
    <lineage>
        <taxon>Eukaryota</taxon>
        <taxon>Viridiplantae</taxon>
        <taxon>Streptophyta</taxon>
        <taxon>Embryophyta</taxon>
        <taxon>Tracheophyta</taxon>
        <taxon>Spermatophyta</taxon>
        <taxon>Magnoliopsida</taxon>
        <taxon>Liliopsida</taxon>
        <taxon>Poales</taxon>
        <taxon>Poaceae</taxon>
        <taxon>BOP clade</taxon>
        <taxon>Pooideae</taxon>
        <taxon>Triticodae</taxon>
        <taxon>Triticeae</taxon>
        <taxon>Triticinae</taxon>
        <taxon>Triticum</taxon>
    </lineage>
</organism>
<dbReference type="InterPro" id="IPR055414">
    <property type="entry name" value="LRR_R13L4/SHOC2-like"/>
</dbReference>
<dbReference type="OrthoDB" id="640443at2759"/>
<name>A0A3B6SPZ3_WHEAT</name>
<reference evidence="4" key="1">
    <citation type="submission" date="2018-08" db="EMBL/GenBank/DDBJ databases">
        <authorList>
            <person name="Rossello M."/>
        </authorList>
    </citation>
    <scope>NUCLEOTIDE SEQUENCE [LARGE SCALE GENOMIC DNA]</scope>
    <source>
        <strain evidence="4">cv. Chinese Spring</strain>
    </source>
</reference>
<feature type="region of interest" description="Disordered" evidence="2">
    <location>
        <begin position="269"/>
        <end position="312"/>
    </location>
</feature>
<evidence type="ECO:0000256" key="1">
    <source>
        <dbReference type="ARBA" id="ARBA00022737"/>
    </source>
</evidence>
<feature type="domain" description="Disease resistance R13L4/SHOC-2-like LRR" evidence="3">
    <location>
        <begin position="8"/>
        <end position="253"/>
    </location>
</feature>
<dbReference type="Gramene" id="TraesCS7B02G460300.2">
    <property type="protein sequence ID" value="TraesCS7B02G460300.2"/>
    <property type="gene ID" value="TraesCS7B02G460300"/>
</dbReference>
<dbReference type="Pfam" id="PF23598">
    <property type="entry name" value="LRR_14"/>
    <property type="match status" value="1"/>
</dbReference>
<evidence type="ECO:0000313" key="4">
    <source>
        <dbReference type="EnsemblPlants" id="TraesCS7B02G460300.2"/>
    </source>
</evidence>